<dbReference type="InterPro" id="IPR050430">
    <property type="entry name" value="Peptidase_S1"/>
</dbReference>
<dbReference type="PRINTS" id="PR00722">
    <property type="entry name" value="CHYMOTRYPSIN"/>
</dbReference>
<dbReference type="AlphaFoldDB" id="A0AAD4JSY6"/>
<evidence type="ECO:0000256" key="10">
    <source>
        <dbReference type="ARBA" id="ARBA00038868"/>
    </source>
</evidence>
<dbReference type="Gene3D" id="2.40.10.10">
    <property type="entry name" value="Trypsin-like serine proteases"/>
    <property type="match status" value="1"/>
</dbReference>
<dbReference type="SMART" id="SM00020">
    <property type="entry name" value="Tryp_SPc"/>
    <property type="match status" value="1"/>
</dbReference>
<dbReference type="PANTHER" id="PTHR24276">
    <property type="entry name" value="POLYSERASE-RELATED"/>
    <property type="match status" value="1"/>
</dbReference>
<keyword evidence="4" id="KW-0732">Signal</keyword>
<dbReference type="InterPro" id="IPR018114">
    <property type="entry name" value="TRYPSIN_HIS"/>
</dbReference>
<comment type="similarity">
    <text evidence="2">Belongs to the peptidase S1 family.</text>
</comment>
<dbReference type="PROSITE" id="PS50240">
    <property type="entry name" value="TRYPSIN_DOM"/>
    <property type="match status" value="1"/>
</dbReference>
<dbReference type="InterPro" id="IPR001314">
    <property type="entry name" value="Peptidase_S1A"/>
</dbReference>
<proteinExistence type="inferred from homology"/>
<evidence type="ECO:0000256" key="7">
    <source>
        <dbReference type="ARBA" id="ARBA00023145"/>
    </source>
</evidence>
<dbReference type="InterPro" id="IPR043504">
    <property type="entry name" value="Peptidase_S1_PA_chymotrypsin"/>
</dbReference>
<protein>
    <recommendedName>
        <fullName evidence="10">trypsin</fullName>
        <ecNumber evidence="10">3.4.21.4</ecNumber>
    </recommendedName>
</protein>
<dbReference type="CDD" id="cd00190">
    <property type="entry name" value="Tryp_SPc"/>
    <property type="match status" value="1"/>
</dbReference>
<evidence type="ECO:0000256" key="2">
    <source>
        <dbReference type="ARBA" id="ARBA00007664"/>
    </source>
</evidence>
<dbReference type="Pfam" id="PF00089">
    <property type="entry name" value="Trypsin"/>
    <property type="match status" value="1"/>
</dbReference>
<dbReference type="GO" id="GO:0005576">
    <property type="term" value="C:extracellular region"/>
    <property type="evidence" value="ECO:0007669"/>
    <property type="project" value="UniProtKB-SubCell"/>
</dbReference>
<evidence type="ECO:0000256" key="4">
    <source>
        <dbReference type="ARBA" id="ARBA00022729"/>
    </source>
</evidence>
<evidence type="ECO:0000313" key="13">
    <source>
        <dbReference type="Proteomes" id="UP001200034"/>
    </source>
</evidence>
<name>A0AAD4JSY6_9MUSC</name>
<dbReference type="FunFam" id="2.40.10.10:FF:000068">
    <property type="entry name" value="transmembrane protease serine 2"/>
    <property type="match status" value="1"/>
</dbReference>
<feature type="non-terminal residue" evidence="12">
    <location>
        <position position="302"/>
    </location>
</feature>
<evidence type="ECO:0000259" key="11">
    <source>
        <dbReference type="PROSITE" id="PS50240"/>
    </source>
</evidence>
<feature type="non-terminal residue" evidence="12">
    <location>
        <position position="1"/>
    </location>
</feature>
<evidence type="ECO:0000256" key="6">
    <source>
        <dbReference type="ARBA" id="ARBA00022825"/>
    </source>
</evidence>
<feature type="domain" description="Peptidase S1" evidence="11">
    <location>
        <begin position="47"/>
        <end position="280"/>
    </location>
</feature>
<evidence type="ECO:0000256" key="1">
    <source>
        <dbReference type="ARBA" id="ARBA00004239"/>
    </source>
</evidence>
<organism evidence="12 13">
    <name type="scientific">Drosophila rubida</name>
    <dbReference type="NCBI Taxonomy" id="30044"/>
    <lineage>
        <taxon>Eukaryota</taxon>
        <taxon>Metazoa</taxon>
        <taxon>Ecdysozoa</taxon>
        <taxon>Arthropoda</taxon>
        <taxon>Hexapoda</taxon>
        <taxon>Insecta</taxon>
        <taxon>Pterygota</taxon>
        <taxon>Neoptera</taxon>
        <taxon>Endopterygota</taxon>
        <taxon>Diptera</taxon>
        <taxon>Brachycera</taxon>
        <taxon>Muscomorpha</taxon>
        <taxon>Ephydroidea</taxon>
        <taxon>Drosophilidae</taxon>
        <taxon>Drosophila</taxon>
    </lineage>
</organism>
<dbReference type="GO" id="GO:0004252">
    <property type="term" value="F:serine-type endopeptidase activity"/>
    <property type="evidence" value="ECO:0007669"/>
    <property type="project" value="UniProtKB-EC"/>
</dbReference>
<keyword evidence="6" id="KW-0720">Serine protease</keyword>
<evidence type="ECO:0000313" key="12">
    <source>
        <dbReference type="EMBL" id="KAH8358732.1"/>
    </source>
</evidence>
<dbReference type="Proteomes" id="UP001200034">
    <property type="component" value="Unassembled WGS sequence"/>
</dbReference>
<gene>
    <name evidence="12" type="ORF">KR093_002065</name>
</gene>
<keyword evidence="8" id="KW-1015">Disulfide bond</keyword>
<dbReference type="InterPro" id="IPR009003">
    <property type="entry name" value="Peptidase_S1_PA"/>
</dbReference>
<sequence>NFNVNFNSSISNVNANSSNSNVNSNSSNSNIDLNSSKSNKDGFVFLVIGGSRFENHPFAKYVVSLQESGDDSFGKHFCGGSILSKKLILTAAHCVMSSIAAPSSIRIVAGTPRRLLHTNNTQEMEVEQIIVHPQYYSQLVKNDIALIKLKDELDIDDDFVSVLPLTDEEPTIGQECTIIGWGTILEAGPLADDIVSGDVSITHHEYCEKFGGYHRDVKLCISNPKNYEVIACHGDSGGPLICDNMVVGVASYGVKFGYPTMRIVYTNAYYFRDWISQNSVCGQMKIVSFWLTFQAIILALLL</sequence>
<dbReference type="InterPro" id="IPR001254">
    <property type="entry name" value="Trypsin_dom"/>
</dbReference>
<evidence type="ECO:0000256" key="3">
    <source>
        <dbReference type="ARBA" id="ARBA00022670"/>
    </source>
</evidence>
<comment type="caution">
    <text evidence="12">The sequence shown here is derived from an EMBL/GenBank/DDBJ whole genome shotgun (WGS) entry which is preliminary data.</text>
</comment>
<accession>A0AAD4JSY6</accession>
<keyword evidence="5" id="KW-0378">Hydrolase</keyword>
<keyword evidence="3" id="KW-0645">Protease</keyword>
<evidence type="ECO:0000256" key="8">
    <source>
        <dbReference type="ARBA" id="ARBA00023157"/>
    </source>
</evidence>
<keyword evidence="7" id="KW-0865">Zymogen</keyword>
<reference evidence="12" key="1">
    <citation type="journal article" date="2021" name="Mol. Ecol. Resour.">
        <title>Phylogenomic analyses of the genus Drosophila reveals genomic signals of climate adaptation.</title>
        <authorList>
            <person name="Li F."/>
            <person name="Rane R.V."/>
            <person name="Luria V."/>
            <person name="Xiong Z."/>
            <person name="Chen J."/>
            <person name="Li Z."/>
            <person name="Catullo R.A."/>
            <person name="Griffin P.C."/>
            <person name="Schiffer M."/>
            <person name="Pearce S."/>
            <person name="Lee S.F."/>
            <person name="McElroy K."/>
            <person name="Stocker A."/>
            <person name="Shirriffs J."/>
            <person name="Cockerell F."/>
            <person name="Coppin C."/>
            <person name="Sgro C.M."/>
            <person name="Karger A."/>
            <person name="Cain J.W."/>
            <person name="Weber J.A."/>
            <person name="Santpere G."/>
            <person name="Kirschner M.W."/>
            <person name="Hoffmann A.A."/>
            <person name="Oakeshott J.G."/>
            <person name="Zhang G."/>
        </authorList>
    </citation>
    <scope>NUCLEOTIDE SEQUENCE</scope>
    <source>
        <strain evidence="12">BGI-SZ-2011g</strain>
    </source>
</reference>
<dbReference type="GO" id="GO:0006508">
    <property type="term" value="P:proteolysis"/>
    <property type="evidence" value="ECO:0007669"/>
    <property type="project" value="UniProtKB-KW"/>
</dbReference>
<dbReference type="EC" id="3.4.21.4" evidence="10"/>
<comment type="catalytic activity">
    <reaction evidence="9">
        <text>Preferential cleavage: Arg-|-Xaa, Lys-|-Xaa.</text>
        <dbReference type="EC" id="3.4.21.4"/>
    </reaction>
</comment>
<evidence type="ECO:0000256" key="5">
    <source>
        <dbReference type="ARBA" id="ARBA00022801"/>
    </source>
</evidence>
<dbReference type="EMBL" id="JAJJHW010003409">
    <property type="protein sequence ID" value="KAH8358732.1"/>
    <property type="molecule type" value="Genomic_DNA"/>
</dbReference>
<dbReference type="PANTHER" id="PTHR24276:SF91">
    <property type="entry name" value="AT26814P-RELATED"/>
    <property type="match status" value="1"/>
</dbReference>
<comment type="subcellular location">
    <subcellularLocation>
        <location evidence="1">Secreted</location>
        <location evidence="1">Extracellular space</location>
    </subcellularLocation>
</comment>
<dbReference type="PROSITE" id="PS00134">
    <property type="entry name" value="TRYPSIN_HIS"/>
    <property type="match status" value="1"/>
</dbReference>
<dbReference type="SUPFAM" id="SSF50494">
    <property type="entry name" value="Trypsin-like serine proteases"/>
    <property type="match status" value="1"/>
</dbReference>
<keyword evidence="13" id="KW-1185">Reference proteome</keyword>
<evidence type="ECO:0000256" key="9">
    <source>
        <dbReference type="ARBA" id="ARBA00036320"/>
    </source>
</evidence>